<dbReference type="Pfam" id="PF19053">
    <property type="entry name" value="EccD"/>
    <property type="match status" value="1"/>
</dbReference>
<sequence length="464" mass="47046">MAEVPAVGGGALAGLCRLTIRGPGRSFDLAIPTDIQLADLMSTIVGYAGDDLDEAGLGHGGWVLQRLGAEPLSPTATAGELELHDGEVLYLRPFRDALPAVHFDDLVHGVMDTLTARGDTWRPELSRRLLIGVLSAALILGAGGLLLAAPRLATAINGAVIAVVLLGAAAAAARAYGDTALARVLTCAATGYAVLAAAVLPSGAGLAENHARLLAAGIAAAAAAAVGFAATGEGAALYLGIGTAGLMTALAGALIDVTYEHTAAIIGAVAVLLMIFVPGWAFWLSGLRLPPLPSNAEQLQEGIDAHPSEIVISRSAVADRFLNGLCIAVGTVYAVTVVTLALTATGISGLILAWVLSGLAVLHGRTLGGTWQRLAVVVPGVAGIGTLIGRYILTSEGPGPLVTVNLLWMLALGLAVASRTIPGRRMVPHWARAGEVTHSVLAVSLLPLLLACLGLFTFLRGIGG</sequence>
<dbReference type="RefSeq" id="WP_214160793.1">
    <property type="nucleotide sequence ID" value="NZ_JAHBAY010000026.1"/>
</dbReference>
<organism evidence="9 10">
    <name type="scientific">Kineosporia corallincola</name>
    <dbReference type="NCBI Taxonomy" id="2835133"/>
    <lineage>
        <taxon>Bacteria</taxon>
        <taxon>Bacillati</taxon>
        <taxon>Actinomycetota</taxon>
        <taxon>Actinomycetes</taxon>
        <taxon>Kineosporiales</taxon>
        <taxon>Kineosporiaceae</taxon>
        <taxon>Kineosporia</taxon>
    </lineage>
</organism>
<dbReference type="InterPro" id="IPR024962">
    <property type="entry name" value="YukD-like"/>
</dbReference>
<feature type="transmembrane region" description="Helical" evidence="7">
    <location>
        <begin position="180"/>
        <end position="200"/>
    </location>
</feature>
<evidence type="ECO:0000259" key="8">
    <source>
        <dbReference type="Pfam" id="PF19053"/>
    </source>
</evidence>
<evidence type="ECO:0000256" key="1">
    <source>
        <dbReference type="ARBA" id="ARBA00004651"/>
    </source>
</evidence>
<feature type="transmembrane region" description="Helical" evidence="7">
    <location>
        <begin position="439"/>
        <end position="459"/>
    </location>
</feature>
<evidence type="ECO:0000313" key="9">
    <source>
        <dbReference type="EMBL" id="MBT0774253.1"/>
    </source>
</evidence>
<proteinExistence type="inferred from homology"/>
<gene>
    <name evidence="9" type="primary">eccD</name>
    <name evidence="9" type="ORF">KIH74_35245</name>
</gene>
<keyword evidence="10" id="KW-1185">Reference proteome</keyword>
<feature type="domain" description="EccD-like transmembrane" evidence="8">
    <location>
        <begin position="126"/>
        <end position="462"/>
    </location>
</feature>
<evidence type="ECO:0000313" key="10">
    <source>
        <dbReference type="Proteomes" id="UP001197247"/>
    </source>
</evidence>
<dbReference type="NCBIfam" id="TIGR03920">
    <property type="entry name" value="T7SS_EccD"/>
    <property type="match status" value="1"/>
</dbReference>
<feature type="transmembrane region" description="Helical" evidence="7">
    <location>
        <begin position="399"/>
        <end position="418"/>
    </location>
</feature>
<feature type="transmembrane region" description="Helical" evidence="7">
    <location>
        <begin position="129"/>
        <end position="149"/>
    </location>
</feature>
<reference evidence="9 10" key="1">
    <citation type="submission" date="2021-05" db="EMBL/GenBank/DDBJ databases">
        <title>Kineosporia and Streptomyces sp. nov. two new marine actinobacteria isolated from Coral.</title>
        <authorList>
            <person name="Buangrab K."/>
            <person name="Sutthacheep M."/>
            <person name="Yeemin T."/>
            <person name="Harunari E."/>
            <person name="Igarashi Y."/>
            <person name="Kanchanasin P."/>
            <person name="Tanasupawat S."/>
            <person name="Phongsopitanun W."/>
        </authorList>
    </citation>
    <scope>NUCLEOTIDE SEQUENCE [LARGE SCALE GENOMIC DNA]</scope>
    <source>
        <strain evidence="9 10">J2-2</strain>
    </source>
</reference>
<evidence type="ECO:0000256" key="3">
    <source>
        <dbReference type="ARBA" id="ARBA00022475"/>
    </source>
</evidence>
<dbReference type="InterPro" id="IPR006707">
    <property type="entry name" value="T7SS_EccD"/>
</dbReference>
<feature type="transmembrane region" description="Helical" evidence="7">
    <location>
        <begin position="212"/>
        <end position="230"/>
    </location>
</feature>
<feature type="transmembrane region" description="Helical" evidence="7">
    <location>
        <begin position="237"/>
        <end position="255"/>
    </location>
</feature>
<evidence type="ECO:0000256" key="2">
    <source>
        <dbReference type="ARBA" id="ARBA00006162"/>
    </source>
</evidence>
<comment type="caution">
    <text evidence="9">The sequence shown here is derived from an EMBL/GenBank/DDBJ whole genome shotgun (WGS) entry which is preliminary data.</text>
</comment>
<feature type="transmembrane region" description="Helical" evidence="7">
    <location>
        <begin position="374"/>
        <end position="393"/>
    </location>
</feature>
<dbReference type="EMBL" id="JAHBAY010000026">
    <property type="protein sequence ID" value="MBT0774253.1"/>
    <property type="molecule type" value="Genomic_DNA"/>
</dbReference>
<feature type="transmembrane region" description="Helical" evidence="7">
    <location>
        <begin position="261"/>
        <end position="284"/>
    </location>
</feature>
<comment type="similarity">
    <text evidence="2">Belongs to the EccD/Snm4 family.</text>
</comment>
<dbReference type="Gene3D" id="3.10.20.90">
    <property type="entry name" value="Phosphatidylinositol 3-kinase Catalytic Subunit, Chain A, domain 1"/>
    <property type="match status" value="1"/>
</dbReference>
<keyword evidence="5 7" id="KW-1133">Transmembrane helix</keyword>
<protein>
    <submittedName>
        <fullName evidence="9">Type VII secretion integral membrane protein EccD</fullName>
    </submittedName>
</protein>
<evidence type="ECO:0000256" key="5">
    <source>
        <dbReference type="ARBA" id="ARBA00022989"/>
    </source>
</evidence>
<keyword evidence="4 7" id="KW-0812">Transmembrane</keyword>
<comment type="subcellular location">
    <subcellularLocation>
        <location evidence="1">Cell membrane</location>
        <topology evidence="1">Multi-pass membrane protein</topology>
    </subcellularLocation>
</comment>
<dbReference type="PIRSF" id="PIRSF017804">
    <property type="entry name" value="Secretion_EccD1"/>
    <property type="match status" value="1"/>
</dbReference>
<name>A0ABS5TTX2_9ACTN</name>
<evidence type="ECO:0000256" key="7">
    <source>
        <dbReference type="SAM" id="Phobius"/>
    </source>
</evidence>
<accession>A0ABS5TTX2</accession>
<feature type="transmembrane region" description="Helical" evidence="7">
    <location>
        <begin position="346"/>
        <end position="362"/>
    </location>
</feature>
<keyword evidence="6 7" id="KW-0472">Membrane</keyword>
<evidence type="ECO:0000256" key="4">
    <source>
        <dbReference type="ARBA" id="ARBA00022692"/>
    </source>
</evidence>
<dbReference type="Pfam" id="PF08817">
    <property type="entry name" value="YukD"/>
    <property type="match status" value="1"/>
</dbReference>
<feature type="transmembrane region" description="Helical" evidence="7">
    <location>
        <begin position="155"/>
        <end position="173"/>
    </location>
</feature>
<dbReference type="InterPro" id="IPR044049">
    <property type="entry name" value="EccD_transm"/>
</dbReference>
<dbReference type="Proteomes" id="UP001197247">
    <property type="component" value="Unassembled WGS sequence"/>
</dbReference>
<evidence type="ECO:0000256" key="6">
    <source>
        <dbReference type="ARBA" id="ARBA00023136"/>
    </source>
</evidence>
<keyword evidence="3" id="KW-1003">Cell membrane</keyword>